<keyword evidence="4" id="KW-0812">Transmembrane</keyword>
<protein>
    <submittedName>
        <fullName evidence="11">TonB-dependent receptor</fullName>
    </submittedName>
</protein>
<dbReference type="Gene3D" id="2.170.130.10">
    <property type="entry name" value="TonB-dependent receptor, plug domain"/>
    <property type="match status" value="1"/>
</dbReference>
<keyword evidence="5 9" id="KW-0732">Signal</keyword>
<dbReference type="GO" id="GO:0015344">
    <property type="term" value="F:siderophore uptake transmembrane transporter activity"/>
    <property type="evidence" value="ECO:0007669"/>
    <property type="project" value="TreeGrafter"/>
</dbReference>
<dbReference type="SUPFAM" id="SSF56935">
    <property type="entry name" value="Porins"/>
    <property type="match status" value="1"/>
</dbReference>
<evidence type="ECO:0000259" key="10">
    <source>
        <dbReference type="Pfam" id="PF14905"/>
    </source>
</evidence>
<feature type="chain" id="PRO_5024916958" evidence="9">
    <location>
        <begin position="17"/>
        <end position="822"/>
    </location>
</feature>
<keyword evidence="7" id="KW-0998">Cell outer membrane</keyword>
<evidence type="ECO:0000313" key="11">
    <source>
        <dbReference type="EMBL" id="KAA9357022.1"/>
    </source>
</evidence>
<evidence type="ECO:0000256" key="5">
    <source>
        <dbReference type="ARBA" id="ARBA00022729"/>
    </source>
</evidence>
<organism evidence="11 12">
    <name type="scientific">Larkinella humicola</name>
    <dbReference type="NCBI Taxonomy" id="2607654"/>
    <lineage>
        <taxon>Bacteria</taxon>
        <taxon>Pseudomonadati</taxon>
        <taxon>Bacteroidota</taxon>
        <taxon>Cytophagia</taxon>
        <taxon>Cytophagales</taxon>
        <taxon>Spirosomataceae</taxon>
        <taxon>Larkinella</taxon>
    </lineage>
</organism>
<keyword evidence="2" id="KW-0813">Transport</keyword>
<dbReference type="Gene3D" id="2.40.170.20">
    <property type="entry name" value="TonB-dependent receptor, beta-barrel domain"/>
    <property type="match status" value="1"/>
</dbReference>
<dbReference type="Pfam" id="PF13620">
    <property type="entry name" value="CarboxypepD_reg"/>
    <property type="match status" value="1"/>
</dbReference>
<dbReference type="InterPro" id="IPR037066">
    <property type="entry name" value="Plug_dom_sf"/>
</dbReference>
<comment type="subcellular location">
    <subcellularLocation>
        <location evidence="1">Cell outer membrane</location>
        <topology evidence="1">Multi-pass membrane protein</topology>
    </subcellularLocation>
</comment>
<dbReference type="Pfam" id="PF14905">
    <property type="entry name" value="OMP_b-brl_3"/>
    <property type="match status" value="1"/>
</dbReference>
<keyword evidence="12" id="KW-1185">Reference proteome</keyword>
<evidence type="ECO:0000256" key="9">
    <source>
        <dbReference type="SAM" id="SignalP"/>
    </source>
</evidence>
<dbReference type="GO" id="GO:0009279">
    <property type="term" value="C:cell outer membrane"/>
    <property type="evidence" value="ECO:0007669"/>
    <property type="project" value="UniProtKB-SubCell"/>
</dbReference>
<name>A0A5N1JRT1_9BACT</name>
<evidence type="ECO:0000256" key="2">
    <source>
        <dbReference type="ARBA" id="ARBA00022448"/>
    </source>
</evidence>
<dbReference type="InterPro" id="IPR039426">
    <property type="entry name" value="TonB-dep_rcpt-like"/>
</dbReference>
<evidence type="ECO:0000256" key="8">
    <source>
        <dbReference type="SAM" id="MobiDB-lite"/>
    </source>
</evidence>
<gene>
    <name evidence="11" type="ORF">F0P93_04600</name>
</gene>
<feature type="compositionally biased region" description="Basic and acidic residues" evidence="8">
    <location>
        <begin position="811"/>
        <end position="822"/>
    </location>
</feature>
<dbReference type="EMBL" id="VTWS01000001">
    <property type="protein sequence ID" value="KAA9357022.1"/>
    <property type="molecule type" value="Genomic_DNA"/>
</dbReference>
<dbReference type="GO" id="GO:0030246">
    <property type="term" value="F:carbohydrate binding"/>
    <property type="evidence" value="ECO:0007669"/>
    <property type="project" value="InterPro"/>
</dbReference>
<feature type="domain" description="Outer membrane protein beta-barrel" evidence="10">
    <location>
        <begin position="382"/>
        <end position="762"/>
    </location>
</feature>
<comment type="caution">
    <text evidence="11">The sequence shown here is derived from an EMBL/GenBank/DDBJ whole genome shotgun (WGS) entry which is preliminary data.</text>
</comment>
<proteinExistence type="predicted"/>
<dbReference type="InterPro" id="IPR041700">
    <property type="entry name" value="OMP_b-brl_3"/>
</dbReference>
<dbReference type="InterPro" id="IPR013784">
    <property type="entry name" value="Carb-bd-like_fold"/>
</dbReference>
<evidence type="ECO:0000256" key="7">
    <source>
        <dbReference type="ARBA" id="ARBA00023237"/>
    </source>
</evidence>
<dbReference type="PANTHER" id="PTHR30069">
    <property type="entry name" value="TONB-DEPENDENT OUTER MEMBRANE RECEPTOR"/>
    <property type="match status" value="1"/>
</dbReference>
<evidence type="ECO:0000256" key="3">
    <source>
        <dbReference type="ARBA" id="ARBA00022452"/>
    </source>
</evidence>
<evidence type="ECO:0000256" key="4">
    <source>
        <dbReference type="ARBA" id="ARBA00022692"/>
    </source>
</evidence>
<dbReference type="GO" id="GO:0044718">
    <property type="term" value="P:siderophore transmembrane transport"/>
    <property type="evidence" value="ECO:0007669"/>
    <property type="project" value="TreeGrafter"/>
</dbReference>
<evidence type="ECO:0000256" key="1">
    <source>
        <dbReference type="ARBA" id="ARBA00004571"/>
    </source>
</evidence>
<keyword evidence="6" id="KW-0472">Membrane</keyword>
<feature type="region of interest" description="Disordered" evidence="8">
    <location>
        <begin position="801"/>
        <end position="822"/>
    </location>
</feature>
<keyword evidence="3" id="KW-1134">Transmembrane beta strand</keyword>
<dbReference type="AlphaFoldDB" id="A0A5N1JRT1"/>
<dbReference type="RefSeq" id="WP_150875109.1">
    <property type="nucleotide sequence ID" value="NZ_VTWS01000001.1"/>
</dbReference>
<keyword evidence="11" id="KW-0675">Receptor</keyword>
<evidence type="ECO:0000256" key="6">
    <source>
        <dbReference type="ARBA" id="ARBA00023136"/>
    </source>
</evidence>
<dbReference type="SUPFAM" id="SSF49452">
    <property type="entry name" value="Starch-binding domain-like"/>
    <property type="match status" value="1"/>
</dbReference>
<evidence type="ECO:0000313" key="12">
    <source>
        <dbReference type="Proteomes" id="UP000326344"/>
    </source>
</evidence>
<sequence length="822" mass="91170">MMRFFFSFLFTGCLVANGFGQLVGQFTTAAGQPIPFASILLLNLVDSTLVKGSLTDEQGVFRMENSTPGTYLLRFTSVGYQTWHSPVFELTASPLGKDFGTLMMREDTRQLGEVVVRAEKPLFEQQVAGTIVNVESSLMSKGSSVLGVLERSPGVVIDYQNNSLTLNGKSGVMVMLNGKLMRLPLAQVVALLNGMNANEISTIELLTTPPSRYDAEGSAGLINIVTKKNKNQGTNGSVSGTGGYGWGEKGSGSVSLSHTTGKLDLYGSYLFSHDRTYTDLFILSSQNMPVFGGRLDVVAWDTTTAVQNNHTATVGIDYKINPKTGVGGSINFNRNTTSSTRYAGATYTILPDSLLLYEGKVQGDNRWKNLSSTVYLERELRPGEKFTADLDYLYFKNDNPATVYSLFQNRDRTPVGSETNLFAPRQQSFAHTTLQVGVFKVDYSKPIAPKLKIETGLKATYSGGSSVSGIESQVDGVWIGRSETVTTIRMKERIGAAYASVNAQLNASIQLAAGVRYEHSQTRMDDPNTSENTINRRLGAWFPTVSFSKKVNPNAEWQLSYTKRISRPSYNDLASYVLYSDPTAVYTGNPALKPTITSNLKLGYTFRNYSFSLLFSRDKYPIARYQITEREARNLLYVSPQNLAWQNNLTFQTNLPWKLNNWWTMNAGFVGGLRQFRVEHTRIPVEKSYFGYSVNFSQTFKLPGRFSAELSGWYNSTAYNGSIKVTGFGALNAGVKKELKNDAGSLQLSISDILRTLQINPYYGTLTQEAFSIKNHVQVNTESTQFPIIKLTYSRSFGNIHSNKKSQRKAGSMDERERVRKE</sequence>
<dbReference type="InterPro" id="IPR036942">
    <property type="entry name" value="Beta-barrel_TonB_sf"/>
</dbReference>
<reference evidence="11 12" key="1">
    <citation type="submission" date="2019-09" db="EMBL/GenBank/DDBJ databases">
        <title>Genome Sequence of Larkinella sp MA1.</title>
        <authorList>
            <person name="Srinivasan S."/>
        </authorList>
    </citation>
    <scope>NUCLEOTIDE SEQUENCE [LARGE SCALE GENOMIC DNA]</scope>
    <source>
        <strain evidence="11 12">MA1</strain>
    </source>
</reference>
<feature type="signal peptide" evidence="9">
    <location>
        <begin position="1"/>
        <end position="16"/>
    </location>
</feature>
<dbReference type="Proteomes" id="UP000326344">
    <property type="component" value="Unassembled WGS sequence"/>
</dbReference>
<accession>A0A5N1JRT1</accession>
<dbReference type="PANTHER" id="PTHR30069:SF29">
    <property type="entry name" value="HEMOGLOBIN AND HEMOGLOBIN-HAPTOGLOBIN-BINDING PROTEIN 1-RELATED"/>
    <property type="match status" value="1"/>
</dbReference>